<dbReference type="AlphaFoldDB" id="A0A345PB86"/>
<dbReference type="Proteomes" id="UP000253940">
    <property type="component" value="Chromosome"/>
</dbReference>
<dbReference type="PRINTS" id="PR00469">
    <property type="entry name" value="PNDRDTASEII"/>
</dbReference>
<keyword evidence="5" id="KW-1185">Reference proteome</keyword>
<dbReference type="Pfam" id="PF00743">
    <property type="entry name" value="FMO-like"/>
    <property type="match status" value="1"/>
</dbReference>
<evidence type="ECO:0000313" key="5">
    <source>
        <dbReference type="Proteomes" id="UP000253940"/>
    </source>
</evidence>
<keyword evidence="2" id="KW-0274">FAD</keyword>
<dbReference type="SUPFAM" id="SSF51905">
    <property type="entry name" value="FAD/NAD(P)-binding domain"/>
    <property type="match status" value="2"/>
</dbReference>
<dbReference type="PANTHER" id="PTHR42877">
    <property type="entry name" value="L-ORNITHINE N(5)-MONOOXYGENASE-RELATED"/>
    <property type="match status" value="1"/>
</dbReference>
<dbReference type="InterPro" id="IPR020946">
    <property type="entry name" value="Flavin_mOase-like"/>
</dbReference>
<gene>
    <name evidence="4" type="ORF">HYN46_04650</name>
</gene>
<dbReference type="InterPro" id="IPR036188">
    <property type="entry name" value="FAD/NAD-bd_sf"/>
</dbReference>
<dbReference type="PANTHER" id="PTHR42877:SF4">
    <property type="entry name" value="FAD_NAD(P)-BINDING DOMAIN-CONTAINING PROTEIN-RELATED"/>
    <property type="match status" value="1"/>
</dbReference>
<proteinExistence type="predicted"/>
<keyword evidence="1" id="KW-0285">Flavoprotein</keyword>
<dbReference type="OrthoDB" id="312624at2"/>
<keyword evidence="3" id="KW-0560">Oxidoreductase</keyword>
<dbReference type="KEGG" id="mbah:HYN46_04650"/>
<organism evidence="4 5">
    <name type="scientific">Aquirhabdus parva</name>
    <dbReference type="NCBI Taxonomy" id="2283318"/>
    <lineage>
        <taxon>Bacteria</taxon>
        <taxon>Pseudomonadati</taxon>
        <taxon>Pseudomonadota</taxon>
        <taxon>Gammaproteobacteria</taxon>
        <taxon>Moraxellales</taxon>
        <taxon>Moraxellaceae</taxon>
        <taxon>Aquirhabdus</taxon>
    </lineage>
</organism>
<dbReference type="EMBL" id="CP031222">
    <property type="protein sequence ID" value="AXI04545.1"/>
    <property type="molecule type" value="Genomic_DNA"/>
</dbReference>
<name>A0A345PB86_9GAMM</name>
<dbReference type="GO" id="GO:0004499">
    <property type="term" value="F:N,N-dimethylaniline monooxygenase activity"/>
    <property type="evidence" value="ECO:0007669"/>
    <property type="project" value="InterPro"/>
</dbReference>
<dbReference type="Gene3D" id="3.50.50.60">
    <property type="entry name" value="FAD/NAD(P)-binding domain"/>
    <property type="match status" value="2"/>
</dbReference>
<accession>A0A345PB86</accession>
<protein>
    <submittedName>
        <fullName evidence="4">NAD(P)/FAD-dependent oxidoreductase</fullName>
    </submittedName>
</protein>
<evidence type="ECO:0000256" key="1">
    <source>
        <dbReference type="ARBA" id="ARBA00022630"/>
    </source>
</evidence>
<sequence>MDASVIIVGAGFSGMAMAIELQKAGIDFLILEKGNEFGGTWRDNVYPGAACDVPSHMYCFSFEPYRWSRSYAMQPEILDYQKHVAKKYNLYRDTRFNAGVQSSEYHEAGSYWSVTTTTGQVYRARVVVSARGAIHIPTYPNLPGLHDFKGIKMHSAEWDHSVDLKGKRIALIGTGASAIQVVPELAKVAGQLTVFQRTPAWVLPKLDYAYKEKTLDKLEQKPLSRWLYRKQIYWTLEASAAGFVIDPRVMKVGQLMAYKHLRVVKNKQTRAALTPNYTMGCKRILMSNSYLQAFNLPQVKLVCAVDAITENSVVSAGQAHEVDVIIFCTGFDITGDAAQFAMKGKNGLSISEHWAQGMHAYLGITTHNFPNAYFMAGPNTGLGHNSIILMIEAQARYIGQALTYMKKQGYQSLEVKADDENRFTDDVHAQMSRSVWSSGCASWYLDASGKNTTLWPSFTFNYILKTRKFNPDVYDGQGGTPESKNIVKRLLAHI</sequence>
<dbReference type="GO" id="GO:0050661">
    <property type="term" value="F:NADP binding"/>
    <property type="evidence" value="ECO:0007669"/>
    <property type="project" value="InterPro"/>
</dbReference>
<evidence type="ECO:0000313" key="4">
    <source>
        <dbReference type="EMBL" id="AXI04545.1"/>
    </source>
</evidence>
<evidence type="ECO:0000256" key="3">
    <source>
        <dbReference type="ARBA" id="ARBA00023002"/>
    </source>
</evidence>
<evidence type="ECO:0000256" key="2">
    <source>
        <dbReference type="ARBA" id="ARBA00022827"/>
    </source>
</evidence>
<dbReference type="GO" id="GO:0050660">
    <property type="term" value="F:flavin adenine dinucleotide binding"/>
    <property type="evidence" value="ECO:0007669"/>
    <property type="project" value="InterPro"/>
</dbReference>
<reference evidence="4 5" key="1">
    <citation type="submission" date="2018-07" db="EMBL/GenBank/DDBJ databases">
        <title>Genome sequencing of Moraxellaceae gen. HYN0046.</title>
        <authorList>
            <person name="Kim M."/>
            <person name="Yi H."/>
        </authorList>
    </citation>
    <scope>NUCLEOTIDE SEQUENCE [LARGE SCALE GENOMIC DNA]</scope>
    <source>
        <strain evidence="4 5">HYN0046</strain>
    </source>
</reference>
<dbReference type="InterPro" id="IPR051209">
    <property type="entry name" value="FAD-bind_Monooxygenase_sf"/>
</dbReference>